<dbReference type="AlphaFoldDB" id="A0A1I4XG26"/>
<proteinExistence type="predicted"/>
<evidence type="ECO:0000313" key="1">
    <source>
        <dbReference type="EMBL" id="SFN24250.1"/>
    </source>
</evidence>
<organism evidence="1 2">
    <name type="scientific">Chryseobacterium oleae</name>
    <dbReference type="NCBI Taxonomy" id="491207"/>
    <lineage>
        <taxon>Bacteria</taxon>
        <taxon>Pseudomonadati</taxon>
        <taxon>Bacteroidota</taxon>
        <taxon>Flavobacteriia</taxon>
        <taxon>Flavobacteriales</taxon>
        <taxon>Weeksellaceae</taxon>
        <taxon>Chryseobacterium group</taxon>
        <taxon>Chryseobacterium</taxon>
    </lineage>
</organism>
<accession>A0A1I4XG26</accession>
<gene>
    <name evidence="1" type="ORF">SAMN05421594_1774</name>
</gene>
<name>A0A1I4XG26_CHROL</name>
<dbReference type="EMBL" id="FOVD01000002">
    <property type="protein sequence ID" value="SFN24250.1"/>
    <property type="molecule type" value="Genomic_DNA"/>
</dbReference>
<reference evidence="2" key="1">
    <citation type="submission" date="2016-10" db="EMBL/GenBank/DDBJ databases">
        <authorList>
            <person name="Varghese N."/>
            <person name="Submissions S."/>
        </authorList>
    </citation>
    <scope>NUCLEOTIDE SEQUENCE [LARGE SCALE GENOMIC DNA]</scope>
    <source>
        <strain evidence="2">DSM 25575</strain>
    </source>
</reference>
<keyword evidence="2" id="KW-1185">Reference proteome</keyword>
<evidence type="ECO:0000313" key="2">
    <source>
        <dbReference type="Proteomes" id="UP000198769"/>
    </source>
</evidence>
<dbReference type="Proteomes" id="UP000198769">
    <property type="component" value="Unassembled WGS sequence"/>
</dbReference>
<protein>
    <submittedName>
        <fullName evidence="1">Uncharacterized protein</fullName>
    </submittedName>
</protein>
<sequence>MIKFSYEIFTNMLKNTKSQKRFKVRVKTAPKRVQKKR</sequence>